<organism evidence="1 2">
    <name type="scientific">Nonomuraea longispora</name>
    <dbReference type="NCBI Taxonomy" id="1848320"/>
    <lineage>
        <taxon>Bacteria</taxon>
        <taxon>Bacillati</taxon>
        <taxon>Actinomycetota</taxon>
        <taxon>Actinomycetes</taxon>
        <taxon>Streptosporangiales</taxon>
        <taxon>Streptosporangiaceae</taxon>
        <taxon>Nonomuraea</taxon>
    </lineage>
</organism>
<evidence type="ECO:0000313" key="1">
    <source>
        <dbReference type="EMBL" id="TDC00699.1"/>
    </source>
</evidence>
<accession>A0A4R4MWT9</accession>
<dbReference type="RefSeq" id="WP_132338733.1">
    <property type="nucleotide sequence ID" value="NZ_SMJZ01000180.1"/>
</dbReference>
<dbReference type="OrthoDB" id="3535817at2"/>
<reference evidence="1 2" key="1">
    <citation type="submission" date="2019-02" db="EMBL/GenBank/DDBJ databases">
        <title>Draft genome sequences of novel Actinobacteria.</title>
        <authorList>
            <person name="Sahin N."/>
            <person name="Ay H."/>
            <person name="Saygin H."/>
        </authorList>
    </citation>
    <scope>NUCLEOTIDE SEQUENCE [LARGE SCALE GENOMIC DNA]</scope>
    <source>
        <strain evidence="1 2">KC201</strain>
    </source>
</reference>
<evidence type="ECO:0000313" key="2">
    <source>
        <dbReference type="Proteomes" id="UP000295157"/>
    </source>
</evidence>
<dbReference type="AlphaFoldDB" id="A0A4R4MWT9"/>
<protein>
    <submittedName>
        <fullName evidence="1">Uncharacterized protein</fullName>
    </submittedName>
</protein>
<dbReference type="Proteomes" id="UP000295157">
    <property type="component" value="Unassembled WGS sequence"/>
</dbReference>
<keyword evidence="2" id="KW-1185">Reference proteome</keyword>
<comment type="caution">
    <text evidence="1">The sequence shown here is derived from an EMBL/GenBank/DDBJ whole genome shotgun (WGS) entry which is preliminary data.</text>
</comment>
<sequence length="158" mass="17463">MDSTGKQYAFVIQTRDKLSKVWSWVMDYRSADGSVTGRGVIDDAEGSPHSFGRATFDAYLDHLVASVPEAVDYYLHDDEYDTEWRILVWDVPATEYSQYSTVPSPGDRARLGYALAMAAENIAPHAKSTWPGHVVRGRLHNKQWAAQENGGTAPGEGA</sequence>
<proteinExistence type="predicted"/>
<dbReference type="EMBL" id="SMJZ01000180">
    <property type="protein sequence ID" value="TDC00699.1"/>
    <property type="molecule type" value="Genomic_DNA"/>
</dbReference>
<name>A0A4R4MWT9_9ACTN</name>
<gene>
    <name evidence="1" type="ORF">E1267_33930</name>
</gene>